<sequence>MYIIISIFLIFAPSLIIGDDLEMRCYSGTKFVVGQDVYQDTENCAPFFGIGESYCYKFSEESQLNEVVKLGCSAFVCNGIRNRCMETDMLGMKGTLCCCNSRHYCNSSNNFSNLPFIFIIFIALSSILL</sequence>
<dbReference type="Proteomes" id="UP001152747">
    <property type="component" value="Unassembled WGS sequence"/>
</dbReference>
<dbReference type="EMBL" id="CANHGI010000004">
    <property type="protein sequence ID" value="CAI5449365.1"/>
    <property type="molecule type" value="Genomic_DNA"/>
</dbReference>
<feature type="transmembrane region" description="Helical" evidence="1">
    <location>
        <begin position="111"/>
        <end position="128"/>
    </location>
</feature>
<keyword evidence="1" id="KW-1133">Transmembrane helix</keyword>
<keyword evidence="2" id="KW-0732">Signal</keyword>
<accession>A0A9P1N2W0</accession>
<evidence type="ECO:0008006" key="5">
    <source>
        <dbReference type="Google" id="ProtNLM"/>
    </source>
</evidence>
<comment type="caution">
    <text evidence="3">The sequence shown here is derived from an EMBL/GenBank/DDBJ whole genome shotgun (WGS) entry which is preliminary data.</text>
</comment>
<gene>
    <name evidence="3" type="ORF">CAMP_LOCUS12002</name>
</gene>
<dbReference type="PANTHER" id="PTHR21749:SF5">
    <property type="entry name" value="ACTIVIN_RECP DOMAIN-CONTAINING PROTEIN"/>
    <property type="match status" value="1"/>
</dbReference>
<dbReference type="AlphaFoldDB" id="A0A9P1N2W0"/>
<keyword evidence="1" id="KW-0472">Membrane</keyword>
<organism evidence="3 4">
    <name type="scientific">Caenorhabditis angaria</name>
    <dbReference type="NCBI Taxonomy" id="860376"/>
    <lineage>
        <taxon>Eukaryota</taxon>
        <taxon>Metazoa</taxon>
        <taxon>Ecdysozoa</taxon>
        <taxon>Nematoda</taxon>
        <taxon>Chromadorea</taxon>
        <taxon>Rhabditida</taxon>
        <taxon>Rhabditina</taxon>
        <taxon>Rhabditomorpha</taxon>
        <taxon>Rhabditoidea</taxon>
        <taxon>Rhabditidae</taxon>
        <taxon>Peloderinae</taxon>
        <taxon>Caenorhabditis</taxon>
    </lineage>
</organism>
<evidence type="ECO:0000256" key="2">
    <source>
        <dbReference type="SAM" id="SignalP"/>
    </source>
</evidence>
<evidence type="ECO:0000313" key="3">
    <source>
        <dbReference type="EMBL" id="CAI5449365.1"/>
    </source>
</evidence>
<dbReference type="PANTHER" id="PTHR21749">
    <property type="entry name" value="PRION-LIKE- Q/N-RICH -DOMAIN-BEARING PROTEIN PROTEIN 24"/>
    <property type="match status" value="1"/>
</dbReference>
<reference evidence="3" key="1">
    <citation type="submission" date="2022-11" db="EMBL/GenBank/DDBJ databases">
        <authorList>
            <person name="Kikuchi T."/>
        </authorList>
    </citation>
    <scope>NUCLEOTIDE SEQUENCE</scope>
    <source>
        <strain evidence="3">PS1010</strain>
    </source>
</reference>
<feature type="signal peptide" evidence="2">
    <location>
        <begin position="1"/>
        <end position="18"/>
    </location>
</feature>
<feature type="chain" id="PRO_5040115698" description="UPAR/Ly6 domain-containing protein" evidence="2">
    <location>
        <begin position="19"/>
        <end position="129"/>
    </location>
</feature>
<protein>
    <recommendedName>
        <fullName evidence="5">UPAR/Ly6 domain-containing protein</fullName>
    </recommendedName>
</protein>
<name>A0A9P1N2W0_9PELO</name>
<keyword evidence="4" id="KW-1185">Reference proteome</keyword>
<dbReference type="OrthoDB" id="5806770at2759"/>
<evidence type="ECO:0000256" key="1">
    <source>
        <dbReference type="SAM" id="Phobius"/>
    </source>
</evidence>
<proteinExistence type="predicted"/>
<keyword evidence="1" id="KW-0812">Transmembrane</keyword>
<evidence type="ECO:0000313" key="4">
    <source>
        <dbReference type="Proteomes" id="UP001152747"/>
    </source>
</evidence>